<dbReference type="PANTHER" id="PTHR30270">
    <property type="entry name" value="THIAMINE-MONOPHOSPHATE KINASE"/>
    <property type="match status" value="1"/>
</dbReference>
<keyword evidence="4" id="KW-1185">Reference proteome</keyword>
<evidence type="ECO:0000259" key="2">
    <source>
        <dbReference type="Pfam" id="PF00586"/>
    </source>
</evidence>
<dbReference type="NCBIfam" id="TIGR01379">
    <property type="entry name" value="thiL"/>
    <property type="match status" value="1"/>
</dbReference>
<comment type="catalytic activity">
    <reaction evidence="1">
        <text>thiamine phosphate + ATP = thiamine diphosphate + ADP</text>
        <dbReference type="Rhea" id="RHEA:15913"/>
        <dbReference type="ChEBI" id="CHEBI:30616"/>
        <dbReference type="ChEBI" id="CHEBI:37575"/>
        <dbReference type="ChEBI" id="CHEBI:58937"/>
        <dbReference type="ChEBI" id="CHEBI:456216"/>
        <dbReference type="EC" id="2.7.4.16"/>
    </reaction>
</comment>
<feature type="binding site" evidence="1">
    <location>
        <position position="219"/>
    </location>
    <ligand>
        <name>ATP</name>
        <dbReference type="ChEBI" id="CHEBI:30616"/>
    </ligand>
</feature>
<dbReference type="InterPro" id="IPR006283">
    <property type="entry name" value="ThiL-like"/>
</dbReference>
<keyword evidence="1" id="KW-0479">Metal-binding</keyword>
<dbReference type="Proteomes" id="UP000538292">
    <property type="component" value="Unassembled WGS sequence"/>
</dbReference>
<feature type="binding site" evidence="1">
    <location>
        <position position="75"/>
    </location>
    <ligand>
        <name>Mg(2+)</name>
        <dbReference type="ChEBI" id="CHEBI:18420"/>
        <label>2</label>
    </ligand>
</feature>
<feature type="binding site" evidence="1">
    <location>
        <position position="123"/>
    </location>
    <ligand>
        <name>Mg(2+)</name>
        <dbReference type="ChEBI" id="CHEBI:18420"/>
        <label>1</label>
    </ligand>
</feature>
<dbReference type="GO" id="GO:0009229">
    <property type="term" value="P:thiamine diphosphate biosynthetic process"/>
    <property type="evidence" value="ECO:0007669"/>
    <property type="project" value="UniProtKB-UniRule"/>
</dbReference>
<keyword evidence="1" id="KW-0784">Thiamine biosynthesis</keyword>
<accession>A0A7W1XUM6</accession>
<feature type="binding site" evidence="1">
    <location>
        <position position="46"/>
    </location>
    <ligand>
        <name>Mg(2+)</name>
        <dbReference type="ChEBI" id="CHEBI:18420"/>
        <label>2</label>
    </ligand>
</feature>
<dbReference type="GO" id="GO:0000287">
    <property type="term" value="F:magnesium ion binding"/>
    <property type="evidence" value="ECO:0007669"/>
    <property type="project" value="UniProtKB-UniRule"/>
</dbReference>
<dbReference type="GO" id="GO:0005524">
    <property type="term" value="F:ATP binding"/>
    <property type="evidence" value="ECO:0007669"/>
    <property type="project" value="UniProtKB-UniRule"/>
</dbReference>
<keyword evidence="1" id="KW-0460">Magnesium</keyword>
<dbReference type="EMBL" id="JACEOL010000060">
    <property type="protein sequence ID" value="MBA4603566.1"/>
    <property type="molecule type" value="Genomic_DNA"/>
</dbReference>
<dbReference type="SUPFAM" id="SSF55326">
    <property type="entry name" value="PurM N-terminal domain-like"/>
    <property type="match status" value="1"/>
</dbReference>
<comment type="caution">
    <text evidence="3">The sequence shown here is derived from an EMBL/GenBank/DDBJ whole genome shotgun (WGS) entry which is preliminary data.</text>
</comment>
<comment type="caution">
    <text evidence="1">Lacks conserved residue(s) required for the propagation of feature annotation.</text>
</comment>
<dbReference type="GO" id="GO:0009030">
    <property type="term" value="F:thiamine-phosphate kinase activity"/>
    <property type="evidence" value="ECO:0007669"/>
    <property type="project" value="UniProtKB-UniRule"/>
</dbReference>
<dbReference type="InterPro" id="IPR036676">
    <property type="entry name" value="PurM-like_C_sf"/>
</dbReference>
<comment type="similarity">
    <text evidence="1">Belongs to the thiamine-monophosphate kinase family.</text>
</comment>
<keyword evidence="1 3" id="KW-0418">Kinase</keyword>
<feature type="binding site" evidence="1">
    <location>
        <begin position="122"/>
        <end position="123"/>
    </location>
    <ligand>
        <name>ATP</name>
        <dbReference type="ChEBI" id="CHEBI:30616"/>
    </ligand>
</feature>
<feature type="binding site" evidence="1">
    <location>
        <position position="270"/>
    </location>
    <ligand>
        <name>substrate</name>
    </ligand>
</feature>
<keyword evidence="1 3" id="KW-0808">Transferase</keyword>
<dbReference type="SUPFAM" id="SSF56042">
    <property type="entry name" value="PurM C-terminal domain-like"/>
    <property type="match status" value="1"/>
</dbReference>
<organism evidence="3 4">
    <name type="scientific">Thermoactinomyces mirandus</name>
    <dbReference type="NCBI Taxonomy" id="2756294"/>
    <lineage>
        <taxon>Bacteria</taxon>
        <taxon>Bacillati</taxon>
        <taxon>Bacillota</taxon>
        <taxon>Bacilli</taxon>
        <taxon>Bacillales</taxon>
        <taxon>Thermoactinomycetaceae</taxon>
        <taxon>Thermoactinomyces</taxon>
    </lineage>
</organism>
<feature type="binding site" evidence="1">
    <location>
        <position position="326"/>
    </location>
    <ligand>
        <name>substrate</name>
    </ligand>
</feature>
<gene>
    <name evidence="1 3" type="primary">thiL</name>
    <name evidence="3" type="ORF">H2C83_14870</name>
</gene>
<feature type="binding site" evidence="1">
    <location>
        <position position="29"/>
    </location>
    <ligand>
        <name>Mg(2+)</name>
        <dbReference type="ChEBI" id="CHEBI:18420"/>
        <label>3</label>
    </ligand>
</feature>
<feature type="binding site" evidence="1">
    <location>
        <position position="217"/>
    </location>
    <ligand>
        <name>Mg(2+)</name>
        <dbReference type="ChEBI" id="CHEBI:18420"/>
        <label>3</label>
    </ligand>
</feature>
<feature type="binding site" evidence="1">
    <location>
        <position position="105"/>
    </location>
    <ligand>
        <name>ATP</name>
        <dbReference type="ChEBI" id="CHEBI:30616"/>
    </ligand>
</feature>
<keyword evidence="1" id="KW-0067">ATP-binding</keyword>
<evidence type="ECO:0000256" key="1">
    <source>
        <dbReference type="HAMAP-Rule" id="MF_02128"/>
    </source>
</evidence>
<comment type="function">
    <text evidence="1">Catalyzes the ATP-dependent phosphorylation of thiamine-monophosphate (TMP) to form thiamine-pyrophosphate (TPP), the active form of vitamin B1.</text>
</comment>
<dbReference type="Gene3D" id="3.90.650.10">
    <property type="entry name" value="PurM-like C-terminal domain"/>
    <property type="match status" value="1"/>
</dbReference>
<dbReference type="Gene3D" id="3.30.1330.10">
    <property type="entry name" value="PurM-like, N-terminal domain"/>
    <property type="match status" value="1"/>
</dbReference>
<dbReference type="HAMAP" id="MF_02128">
    <property type="entry name" value="TMP_kinase"/>
    <property type="match status" value="1"/>
</dbReference>
<feature type="binding site" evidence="1">
    <location>
        <position position="29"/>
    </location>
    <ligand>
        <name>Mg(2+)</name>
        <dbReference type="ChEBI" id="CHEBI:18420"/>
        <label>4</label>
    </ligand>
</feature>
<reference evidence="3 4" key="1">
    <citation type="submission" date="2020-07" db="EMBL/GenBank/DDBJ databases">
        <title>Thermoactinomyces phylogeny.</title>
        <authorList>
            <person name="Dunlap C."/>
        </authorList>
    </citation>
    <scope>NUCLEOTIDE SEQUENCE [LARGE SCALE GENOMIC DNA]</scope>
    <source>
        <strain evidence="3 4">AMNI-1</strain>
    </source>
</reference>
<comment type="pathway">
    <text evidence="1">Cofactor biosynthesis; thiamine diphosphate biosynthesis; thiamine diphosphate from thiamine phosphate: step 1/1.</text>
</comment>
<feature type="binding site" evidence="1">
    <location>
        <position position="220"/>
    </location>
    <ligand>
        <name>Mg(2+)</name>
        <dbReference type="ChEBI" id="CHEBI:18420"/>
        <label>5</label>
    </ligand>
</feature>
<dbReference type="EC" id="2.7.4.16" evidence="1"/>
<sequence length="332" mass="36644">MQDEFSLIRSWLSRRPSPNRHIEVDVGDDAAVVQSLTGNSTVLACDTMVETVHFKRETLPLKEIGRKLLAVNASDINAMGATPVYALICVSAPDHWQEAELMQIYEGLYQYAEEIQVTLIGGDTTYTPGPLTLSLTLAGEVEKGHALRRSAAKPGDLLFVTGTLGDSAAGLDLLMKTEPTTEWEKILVKAHHRPDPPLPIGSWLSSSPYYARISLNDISDGLAQEAWEIAEASGVSIVIEEDKIPLSPALLQYAEKTGRNPFEWAWSGGEDFQLLGTIPPAGWKAFMWEARRRNWRIECIGKVESGGPSVEKIVDDKRLEVSKTGYNHFANR</sequence>
<name>A0A7W1XUM6_9BACL</name>
<feature type="binding site" evidence="1">
    <location>
        <position position="75"/>
    </location>
    <ligand>
        <name>Mg(2+)</name>
        <dbReference type="ChEBI" id="CHEBI:18420"/>
        <label>3</label>
    </ligand>
</feature>
<dbReference type="PANTHER" id="PTHR30270:SF0">
    <property type="entry name" value="THIAMINE-MONOPHOSPHATE KINASE"/>
    <property type="match status" value="1"/>
</dbReference>
<comment type="miscellaneous">
    <text evidence="1">Reaction mechanism of ThiL seems to utilize a direct, inline transfer of the gamma-phosphate of ATP to TMP rather than a phosphorylated enzyme intermediate.</text>
</comment>
<dbReference type="RefSeq" id="WP_181742042.1">
    <property type="nucleotide sequence ID" value="NZ_JACEOL010000060.1"/>
</dbReference>
<evidence type="ECO:0000313" key="4">
    <source>
        <dbReference type="Proteomes" id="UP000538292"/>
    </source>
</evidence>
<feature type="domain" description="PurM-like N-terminal" evidence="2">
    <location>
        <begin position="27"/>
        <end position="141"/>
    </location>
</feature>
<feature type="binding site" evidence="1">
    <location>
        <position position="75"/>
    </location>
    <ligand>
        <name>Mg(2+)</name>
        <dbReference type="ChEBI" id="CHEBI:18420"/>
        <label>4</label>
    </ligand>
</feature>
<dbReference type="UniPathway" id="UPA00060">
    <property type="reaction ID" value="UER00142"/>
</dbReference>
<feature type="binding site" evidence="1">
    <location>
        <position position="46"/>
    </location>
    <ligand>
        <name>Mg(2+)</name>
        <dbReference type="ChEBI" id="CHEBI:18420"/>
        <label>1</label>
    </ligand>
</feature>
<feature type="binding site" evidence="1">
    <location>
        <position position="149"/>
    </location>
    <ligand>
        <name>ATP</name>
        <dbReference type="ChEBI" id="CHEBI:30616"/>
    </ligand>
</feature>
<dbReference type="Pfam" id="PF00586">
    <property type="entry name" value="AIRS"/>
    <property type="match status" value="1"/>
</dbReference>
<dbReference type="InterPro" id="IPR016188">
    <property type="entry name" value="PurM-like_N"/>
</dbReference>
<dbReference type="CDD" id="cd02194">
    <property type="entry name" value="ThiL"/>
    <property type="match status" value="1"/>
</dbReference>
<dbReference type="GO" id="GO:0009228">
    <property type="term" value="P:thiamine biosynthetic process"/>
    <property type="evidence" value="ECO:0007669"/>
    <property type="project" value="UniProtKB-KW"/>
</dbReference>
<dbReference type="AlphaFoldDB" id="A0A7W1XUM6"/>
<evidence type="ECO:0000313" key="3">
    <source>
        <dbReference type="EMBL" id="MBA4603566.1"/>
    </source>
</evidence>
<dbReference type="InterPro" id="IPR036921">
    <property type="entry name" value="PurM-like_N_sf"/>
</dbReference>
<protein>
    <recommendedName>
        <fullName evidence="1">Thiamine-monophosphate kinase</fullName>
        <shortName evidence="1">TMP kinase</shortName>
        <shortName evidence="1">Thiamine-phosphate kinase</shortName>
        <ecNumber evidence="1">2.7.4.16</ecNumber>
    </recommendedName>
</protein>
<keyword evidence="1" id="KW-0547">Nucleotide-binding</keyword>
<dbReference type="PIRSF" id="PIRSF005303">
    <property type="entry name" value="Thiam_monoph_kin"/>
    <property type="match status" value="1"/>
</dbReference>
<feature type="binding site" evidence="1">
    <location>
        <position position="53"/>
    </location>
    <ligand>
        <name>substrate</name>
    </ligand>
</feature>
<proteinExistence type="inferred from homology"/>